<evidence type="ECO:0000313" key="4">
    <source>
        <dbReference type="Proteomes" id="UP000010880"/>
    </source>
</evidence>
<keyword evidence="2" id="KW-0812">Transmembrane</keyword>
<dbReference type="InterPro" id="IPR052534">
    <property type="entry name" value="Extracell_DNA_Util/SecSys_Comp"/>
</dbReference>
<keyword evidence="4" id="KW-1185">Reference proteome</keyword>
<sequence length="194" mass="22703">MANLLPSSYKKSRLNSKTFISVILGTTLVLSCGFYYFNLLVKVHKLEKKVNLVNKQLGQINLQEEQLKKLEKKIKKIKNALTERKSIGRDKVKTTIILKELSSVIPNQSWISKLTIYNYNSFKLLGYTVKRRNLKIIINRLNKMPFIKELSVEFIEQRDLSNKDYNLKKILYYQLQGKLVFIREDLNARAGVNF</sequence>
<organism evidence="3 4">
    <name type="scientific">Halobacteroides halobius (strain ATCC 35273 / DSM 5150 / MD-1)</name>
    <dbReference type="NCBI Taxonomy" id="748449"/>
    <lineage>
        <taxon>Bacteria</taxon>
        <taxon>Bacillati</taxon>
        <taxon>Bacillota</taxon>
        <taxon>Clostridia</taxon>
        <taxon>Halanaerobiales</taxon>
        <taxon>Halobacteroidaceae</taxon>
        <taxon>Halobacteroides</taxon>
    </lineage>
</organism>
<accession>L0KCB4</accession>
<dbReference type="OrthoDB" id="2112004at2"/>
<keyword evidence="2" id="KW-0472">Membrane</keyword>
<dbReference type="STRING" id="748449.Halha_1782"/>
<dbReference type="KEGG" id="hhl:Halha_1782"/>
<reference evidence="4" key="1">
    <citation type="submission" date="2012-02" db="EMBL/GenBank/DDBJ databases">
        <title>The complete genome of Halobacteroides halobius DSM 5150.</title>
        <authorList>
            <person name="Lucas S."/>
            <person name="Copeland A."/>
            <person name="Lapidus A."/>
            <person name="Glavina del Rio T."/>
            <person name="Dalin E."/>
            <person name="Tice H."/>
            <person name="Bruce D."/>
            <person name="Goodwin L."/>
            <person name="Pitluck S."/>
            <person name="Peters L."/>
            <person name="Mikhailova N."/>
            <person name="Gu W."/>
            <person name="Kyrpides N."/>
            <person name="Mavromatis K."/>
            <person name="Ivanova N."/>
            <person name="Brettin T."/>
            <person name="Detter J.C."/>
            <person name="Han C."/>
            <person name="Larimer F."/>
            <person name="Land M."/>
            <person name="Hauser L."/>
            <person name="Markowitz V."/>
            <person name="Cheng J.-F."/>
            <person name="Hugenholtz P."/>
            <person name="Woyke T."/>
            <person name="Wu D."/>
            <person name="Tindall B."/>
            <person name="Pomrenke H."/>
            <person name="Brambilla E."/>
            <person name="Klenk H.-P."/>
            <person name="Eisen J.A."/>
        </authorList>
    </citation>
    <scope>NUCLEOTIDE SEQUENCE [LARGE SCALE GENOMIC DNA]</scope>
    <source>
        <strain evidence="4">ATCC 35273 / DSM 5150 / MD-1</strain>
    </source>
</reference>
<dbReference type="PANTHER" id="PTHR40278:SF1">
    <property type="entry name" value="DNA UTILIZATION PROTEIN HOFN"/>
    <property type="match status" value="1"/>
</dbReference>
<proteinExistence type="predicted"/>
<dbReference type="Pfam" id="PF05137">
    <property type="entry name" value="PilN"/>
    <property type="match status" value="1"/>
</dbReference>
<dbReference type="PANTHER" id="PTHR40278">
    <property type="entry name" value="DNA UTILIZATION PROTEIN HOFN"/>
    <property type="match status" value="1"/>
</dbReference>
<dbReference type="Proteomes" id="UP000010880">
    <property type="component" value="Chromosome"/>
</dbReference>
<protein>
    <submittedName>
        <fullName evidence="3">Fimbrial assembly protein (PilN)</fullName>
    </submittedName>
</protein>
<keyword evidence="2" id="KW-1133">Transmembrane helix</keyword>
<evidence type="ECO:0000313" key="3">
    <source>
        <dbReference type="EMBL" id="AGB41718.1"/>
    </source>
</evidence>
<dbReference type="InterPro" id="IPR007813">
    <property type="entry name" value="PilN"/>
</dbReference>
<evidence type="ECO:0000256" key="2">
    <source>
        <dbReference type="SAM" id="Phobius"/>
    </source>
</evidence>
<gene>
    <name evidence="3" type="ordered locus">Halha_1782</name>
</gene>
<dbReference type="EMBL" id="CP003359">
    <property type="protein sequence ID" value="AGB41718.1"/>
    <property type="molecule type" value="Genomic_DNA"/>
</dbReference>
<dbReference type="HOGENOM" id="CLU_1418770_0_0_9"/>
<dbReference type="AlphaFoldDB" id="L0KCB4"/>
<keyword evidence="1" id="KW-0175">Coiled coil</keyword>
<feature type="coiled-coil region" evidence="1">
    <location>
        <begin position="53"/>
        <end position="87"/>
    </location>
</feature>
<feature type="transmembrane region" description="Helical" evidence="2">
    <location>
        <begin position="20"/>
        <end position="41"/>
    </location>
</feature>
<evidence type="ECO:0000256" key="1">
    <source>
        <dbReference type="SAM" id="Coils"/>
    </source>
</evidence>
<name>L0KCB4_HALHC</name>
<dbReference type="RefSeq" id="WP_015327434.1">
    <property type="nucleotide sequence ID" value="NC_019978.1"/>
</dbReference>